<accession>A0A162PZG4</accession>
<dbReference type="OrthoDB" id="1707618at2"/>
<dbReference type="RefSeq" id="WP_068652945.1">
    <property type="nucleotide sequence ID" value="NZ_CP043611.1"/>
</dbReference>
<dbReference type="EMBL" id="LVJI01000053">
    <property type="protein sequence ID" value="OAB40740.1"/>
    <property type="molecule type" value="Genomic_DNA"/>
</dbReference>
<dbReference type="Pfam" id="PF05239">
    <property type="entry name" value="PRC"/>
    <property type="match status" value="2"/>
</dbReference>
<dbReference type="Gene3D" id="2.30.30.240">
    <property type="entry name" value="PRC-barrel domain"/>
    <property type="match status" value="2"/>
</dbReference>
<keyword evidence="3" id="KW-1185">Reference proteome</keyword>
<protein>
    <submittedName>
        <fullName evidence="2">Photosystem reaction center subunit H</fullName>
    </submittedName>
</protein>
<evidence type="ECO:0000313" key="3">
    <source>
        <dbReference type="Proteomes" id="UP000077355"/>
    </source>
</evidence>
<dbReference type="InterPro" id="IPR027275">
    <property type="entry name" value="PRC-brl_dom"/>
</dbReference>
<comment type="caution">
    <text evidence="2">The sequence shown here is derived from an EMBL/GenBank/DDBJ whole genome shotgun (WGS) entry which is preliminary data.</text>
</comment>
<sequence>MKLQEMIGISVYDVEEGKEIGKVCDFILDAHWTIVSFELERKALFSKMVNTIDWSDIVAYGEDAVMIRNQQAVRKTKADNIQLTYSLGKKKLKDLPVITEDGLTLGRISDVYIDQEVGNTIVGLEISDGFVTDIIEGRKWLPCTSDMVVGEDAVIVPPMSEERLVQPFILEADR</sequence>
<name>A0A162PZG4_9BACL</name>
<evidence type="ECO:0000259" key="1">
    <source>
        <dbReference type="Pfam" id="PF05239"/>
    </source>
</evidence>
<organism evidence="2 3">
    <name type="scientific">Paenibacillus antarcticus</name>
    <dbReference type="NCBI Taxonomy" id="253703"/>
    <lineage>
        <taxon>Bacteria</taxon>
        <taxon>Bacillati</taxon>
        <taxon>Bacillota</taxon>
        <taxon>Bacilli</taxon>
        <taxon>Bacillales</taxon>
        <taxon>Paenibacillaceae</taxon>
        <taxon>Paenibacillus</taxon>
    </lineage>
</organism>
<feature type="domain" description="PRC-barrel" evidence="1">
    <location>
        <begin position="91"/>
        <end position="162"/>
    </location>
</feature>
<dbReference type="AlphaFoldDB" id="A0A162PZG4"/>
<feature type="domain" description="PRC-barrel" evidence="1">
    <location>
        <begin position="3"/>
        <end position="69"/>
    </location>
</feature>
<reference evidence="2 3" key="1">
    <citation type="submission" date="2016-03" db="EMBL/GenBank/DDBJ databases">
        <title>Draft genome sequence of Paenibacillus antarcticus CECT 5836.</title>
        <authorList>
            <person name="Shin S.-K."/>
            <person name="Yi H."/>
        </authorList>
    </citation>
    <scope>NUCLEOTIDE SEQUENCE [LARGE SCALE GENOMIC DNA]</scope>
    <source>
        <strain evidence="2 3">CECT 5836</strain>
    </source>
</reference>
<dbReference type="InterPro" id="IPR011033">
    <property type="entry name" value="PRC_barrel-like_sf"/>
</dbReference>
<dbReference type="Proteomes" id="UP000077355">
    <property type="component" value="Unassembled WGS sequence"/>
</dbReference>
<dbReference type="SUPFAM" id="SSF50346">
    <property type="entry name" value="PRC-barrel domain"/>
    <property type="match status" value="2"/>
</dbReference>
<gene>
    <name evidence="2" type="ORF">PBAT_22715</name>
</gene>
<proteinExistence type="predicted"/>
<evidence type="ECO:0000313" key="2">
    <source>
        <dbReference type="EMBL" id="OAB40740.1"/>
    </source>
</evidence>